<sequence length="151" mass="17095">MNTDHAIYQIGLKVLLQKDNRVLLLRDKDTGLIDLPGGRISSSEAALPLQDILNREIREELSSSIAYTLGGPIFQYRRTPPYQEIGVLITVYGGNFISGDIALSEEHGSYEWVDPNMFVFQESDFRNQEERLAMQTYFEQIARRGLPSQAG</sequence>
<proteinExistence type="predicted"/>
<reference evidence="2 3" key="1">
    <citation type="journal article" date="2016" name="Nat. Commun.">
        <title>Thousands of microbial genomes shed light on interconnected biogeochemical processes in an aquifer system.</title>
        <authorList>
            <person name="Anantharaman K."/>
            <person name="Brown C.T."/>
            <person name="Hug L.A."/>
            <person name="Sharon I."/>
            <person name="Castelle C.J."/>
            <person name="Probst A.J."/>
            <person name="Thomas B.C."/>
            <person name="Singh A."/>
            <person name="Wilkins M.J."/>
            <person name="Karaoz U."/>
            <person name="Brodie E.L."/>
            <person name="Williams K.H."/>
            <person name="Hubbard S.S."/>
            <person name="Banfield J.F."/>
        </authorList>
    </citation>
    <scope>NUCLEOTIDE SEQUENCE [LARGE SCALE GENOMIC DNA]</scope>
</reference>
<comment type="caution">
    <text evidence="2">The sequence shown here is derived from an EMBL/GenBank/DDBJ whole genome shotgun (WGS) entry which is preliminary data.</text>
</comment>
<organism evidence="2 3">
    <name type="scientific">Candidatus Andersenbacteria bacterium RIFCSPHIGHO2_12_FULL_45_11b</name>
    <dbReference type="NCBI Taxonomy" id="1797282"/>
    <lineage>
        <taxon>Bacteria</taxon>
        <taxon>Candidatus Anderseniibacteriota</taxon>
    </lineage>
</organism>
<dbReference type="Proteomes" id="UP000177941">
    <property type="component" value="Unassembled WGS sequence"/>
</dbReference>
<gene>
    <name evidence="2" type="ORF">A3E36_01510</name>
</gene>
<dbReference type="Gene3D" id="3.90.79.10">
    <property type="entry name" value="Nucleoside Triphosphate Pyrophosphohydrolase"/>
    <property type="match status" value="1"/>
</dbReference>
<feature type="domain" description="Nudix hydrolase" evidence="1">
    <location>
        <begin position="1"/>
        <end position="138"/>
    </location>
</feature>
<name>A0A1G1XDE9_9BACT</name>
<evidence type="ECO:0000259" key="1">
    <source>
        <dbReference type="PROSITE" id="PS51462"/>
    </source>
</evidence>
<accession>A0A1G1XDE9</accession>
<dbReference type="InterPro" id="IPR015797">
    <property type="entry name" value="NUDIX_hydrolase-like_dom_sf"/>
</dbReference>
<protein>
    <recommendedName>
        <fullName evidence="1">Nudix hydrolase domain-containing protein</fullName>
    </recommendedName>
</protein>
<evidence type="ECO:0000313" key="2">
    <source>
        <dbReference type="EMBL" id="OGY37931.1"/>
    </source>
</evidence>
<dbReference type="AlphaFoldDB" id="A0A1G1XDE9"/>
<dbReference type="EMBL" id="MHHS01000001">
    <property type="protein sequence ID" value="OGY37931.1"/>
    <property type="molecule type" value="Genomic_DNA"/>
</dbReference>
<evidence type="ECO:0000313" key="3">
    <source>
        <dbReference type="Proteomes" id="UP000177941"/>
    </source>
</evidence>
<dbReference type="SUPFAM" id="SSF55811">
    <property type="entry name" value="Nudix"/>
    <property type="match status" value="1"/>
</dbReference>
<dbReference type="InterPro" id="IPR000086">
    <property type="entry name" value="NUDIX_hydrolase_dom"/>
</dbReference>
<dbReference type="PROSITE" id="PS51462">
    <property type="entry name" value="NUDIX"/>
    <property type="match status" value="1"/>
</dbReference>